<dbReference type="Proteomes" id="UP000176221">
    <property type="component" value="Unassembled WGS sequence"/>
</dbReference>
<dbReference type="STRING" id="1802319.A2928_03930"/>
<organism evidence="1 2">
    <name type="scientific">Candidatus Taylorbacteria bacterium RIFCSPLOWO2_01_FULL_45_15b</name>
    <dbReference type="NCBI Taxonomy" id="1802319"/>
    <lineage>
        <taxon>Bacteria</taxon>
        <taxon>Candidatus Tayloriibacteriota</taxon>
    </lineage>
</organism>
<evidence type="ECO:0000313" key="2">
    <source>
        <dbReference type="Proteomes" id="UP000176221"/>
    </source>
</evidence>
<comment type="caution">
    <text evidence="1">The sequence shown here is derived from an EMBL/GenBank/DDBJ whole genome shotgun (WGS) entry which is preliminary data.</text>
</comment>
<dbReference type="EMBL" id="MHRX01000009">
    <property type="protein sequence ID" value="OHA34656.1"/>
    <property type="molecule type" value="Genomic_DNA"/>
</dbReference>
<accession>A0A1G2NF16</accession>
<reference evidence="1 2" key="1">
    <citation type="journal article" date="2016" name="Nat. Commun.">
        <title>Thousands of microbial genomes shed light on interconnected biogeochemical processes in an aquifer system.</title>
        <authorList>
            <person name="Anantharaman K."/>
            <person name="Brown C.T."/>
            <person name="Hug L.A."/>
            <person name="Sharon I."/>
            <person name="Castelle C.J."/>
            <person name="Probst A.J."/>
            <person name="Thomas B.C."/>
            <person name="Singh A."/>
            <person name="Wilkins M.J."/>
            <person name="Karaoz U."/>
            <person name="Brodie E.L."/>
            <person name="Williams K.H."/>
            <person name="Hubbard S.S."/>
            <person name="Banfield J.F."/>
        </authorList>
    </citation>
    <scope>NUCLEOTIDE SEQUENCE [LARGE SCALE GENOMIC DNA]</scope>
</reference>
<name>A0A1G2NF16_9BACT</name>
<proteinExistence type="predicted"/>
<sequence length="110" mass="12708">MSYRKVYSNDVSCKNVNAAEYGRKPILCPVCGQASTIMRLKITRNGVAIYSWIAADTDDLSTEEILEGFVCSSAKEEWHIVKKHELRRSGELKDTQYRDGYMYHDGFREY</sequence>
<gene>
    <name evidence="1" type="ORF">A2928_03930</name>
</gene>
<protein>
    <submittedName>
        <fullName evidence="1">Uncharacterized protein</fullName>
    </submittedName>
</protein>
<evidence type="ECO:0000313" key="1">
    <source>
        <dbReference type="EMBL" id="OHA34656.1"/>
    </source>
</evidence>
<dbReference type="AlphaFoldDB" id="A0A1G2NF16"/>